<feature type="binding site" evidence="3">
    <location>
        <position position="80"/>
    </location>
    <ligand>
        <name>Zn(2+)</name>
        <dbReference type="ChEBI" id="CHEBI:29105"/>
        <label>1</label>
    </ligand>
</feature>
<feature type="binding site" evidence="4">
    <location>
        <position position="274"/>
    </location>
    <ligand>
        <name>allantoate</name>
        <dbReference type="ChEBI" id="CHEBI:17536"/>
    </ligand>
</feature>
<dbReference type="RefSeq" id="WP_034786850.1">
    <property type="nucleotide sequence ID" value="NZ_JMPJ01000017.1"/>
</dbReference>
<name>A0A085GPM8_EWIA3</name>
<evidence type="ECO:0000313" key="6">
    <source>
        <dbReference type="Proteomes" id="UP000028640"/>
    </source>
</evidence>
<accession>A0A085GPM8</accession>
<protein>
    <submittedName>
        <fullName evidence="5">Allantoate amidohydrolase</fullName>
        <ecNumber evidence="5">3.-.-.-</ecNumber>
        <ecNumber evidence="5">3.5.3.-</ecNumber>
        <ecNumber evidence="5">3.5.3.9</ecNumber>
    </submittedName>
</protein>
<dbReference type="InterPro" id="IPR017591">
    <property type="entry name" value="Allantoate_amidohydrolase"/>
</dbReference>
<dbReference type="SUPFAM" id="SSF53187">
    <property type="entry name" value="Zn-dependent exopeptidases"/>
    <property type="match status" value="1"/>
</dbReference>
<dbReference type="InterPro" id="IPR036264">
    <property type="entry name" value="Bact_exopeptidase_dim_dom"/>
</dbReference>
<keyword evidence="2 5" id="KW-0378">Hydrolase</keyword>
<dbReference type="NCBIfam" id="NF006771">
    <property type="entry name" value="PRK09290.1-5"/>
    <property type="match status" value="1"/>
</dbReference>
<dbReference type="GeneID" id="78381024"/>
<dbReference type="OrthoDB" id="9808195at2"/>
<dbReference type="AlphaFoldDB" id="A0A085GPM8"/>
<dbReference type="MEROPS" id="M20.976"/>
<dbReference type="GO" id="GO:0047652">
    <property type="term" value="F:allantoate deiminase activity"/>
    <property type="evidence" value="ECO:0007669"/>
    <property type="project" value="UniProtKB-EC"/>
</dbReference>
<dbReference type="Gene3D" id="3.30.70.360">
    <property type="match status" value="1"/>
</dbReference>
<proteinExistence type="inferred from homology"/>
<dbReference type="EC" id="3.5.3.9" evidence="5"/>
<feature type="binding site" evidence="4">
    <location>
        <position position="214"/>
    </location>
    <ligand>
        <name>allantoate</name>
        <dbReference type="ChEBI" id="CHEBI:17536"/>
    </ligand>
</feature>
<comment type="caution">
    <text evidence="5">The sequence shown here is derived from an EMBL/GenBank/DDBJ whole genome shotgun (WGS) entry which is preliminary data.</text>
</comment>
<keyword evidence="3" id="KW-0862">Zinc</keyword>
<gene>
    <name evidence="5" type="primary">allC</name>
    <name evidence="5" type="ORF">GEAM_0145</name>
</gene>
<keyword evidence="6" id="KW-1185">Reference proteome</keyword>
<feature type="binding site" evidence="3">
    <location>
        <position position="381"/>
    </location>
    <ligand>
        <name>Zn(2+)</name>
        <dbReference type="ChEBI" id="CHEBI:29105"/>
        <label>2</label>
    </ligand>
</feature>
<dbReference type="PANTHER" id="PTHR32494:SF5">
    <property type="entry name" value="ALLANTOATE AMIDOHYDROLASE"/>
    <property type="match status" value="1"/>
</dbReference>
<evidence type="ECO:0000313" key="5">
    <source>
        <dbReference type="EMBL" id="KFC85673.1"/>
    </source>
</evidence>
<dbReference type="CDD" id="cd03884">
    <property type="entry name" value="M20_bAS"/>
    <property type="match status" value="1"/>
</dbReference>
<feature type="binding site" evidence="3">
    <location>
        <position position="126"/>
    </location>
    <ligand>
        <name>Zn(2+)</name>
        <dbReference type="ChEBI" id="CHEBI:29105"/>
        <label>2</label>
    </ligand>
</feature>
<reference evidence="5 6" key="1">
    <citation type="submission" date="2014-05" db="EMBL/GenBank/DDBJ databases">
        <title>ATOL: Assembling a taxonomically balanced genome-scale reconstruction of the evolutionary history of the Enterobacteriaceae.</title>
        <authorList>
            <person name="Plunkett G.III."/>
            <person name="Neeno-Eckwall E.C."/>
            <person name="Glasner J.D."/>
            <person name="Perna N.T."/>
        </authorList>
    </citation>
    <scope>NUCLEOTIDE SEQUENCE [LARGE SCALE GENOMIC DNA]</scope>
    <source>
        <strain evidence="5 6">ATCC 33852</strain>
    </source>
</reference>
<dbReference type="EC" id="3.5.3.-" evidence="5"/>
<dbReference type="PIRSF" id="PIRSF001235">
    <property type="entry name" value="Amidase_carbamoylase"/>
    <property type="match status" value="1"/>
</dbReference>
<dbReference type="GO" id="GO:0042803">
    <property type="term" value="F:protein homodimerization activity"/>
    <property type="evidence" value="ECO:0007669"/>
    <property type="project" value="InterPro"/>
</dbReference>
<feature type="binding site" evidence="3">
    <location>
        <position position="91"/>
    </location>
    <ligand>
        <name>Zn(2+)</name>
        <dbReference type="ChEBI" id="CHEBI:29105"/>
        <label>2</label>
    </ligand>
</feature>
<dbReference type="GO" id="GO:0009442">
    <property type="term" value="P:allantoin assimilation pathway"/>
    <property type="evidence" value="ECO:0007669"/>
    <property type="project" value="InterPro"/>
</dbReference>
<dbReference type="EMBL" id="JMPJ01000017">
    <property type="protein sequence ID" value="KFC85673.1"/>
    <property type="molecule type" value="Genomic_DNA"/>
</dbReference>
<dbReference type="eggNOG" id="COG0624">
    <property type="taxonomic scope" value="Bacteria"/>
</dbReference>
<dbReference type="Gene3D" id="3.40.630.10">
    <property type="entry name" value="Zn peptidases"/>
    <property type="match status" value="1"/>
</dbReference>
<sequence>MQNFPRQIQDISAWLSQIGADPTGGMTRLLYTPEWCAAQRALQEKFESAGLKTHFDHVGNLSARLEGSHYPEQTIMSGSHIDTVVNGGNLDGQFGIEAAFLAINYLKETYGQPLRTLEVLSMAEEEGSRFPFVFWGSKNIFGLANNADMHQVQDAKGVGFVDAMHQAGFDFRPENTPVRQDLRAFVELHIEQGKVLETEGKTVGVVTSIVGQRRYDIRLTGESNHAGTTPMGYRRDTVHAFSRICYESIEKARKEGDPLVLTFGKVEPKPNTVNVVPGFTHFTMDCRHTDQQALLRFTQEIEADMKRICGEMGIEVEINLWMDEAPIPMDPQLVKQVAAVCETQKMNYRLMHSGAGHDSQIFAPRVPTVMLFVPSIAGISHNPAEKTELSDLAEGVRALAHVLYQLAYQENGGAV</sequence>
<dbReference type="Proteomes" id="UP000028640">
    <property type="component" value="Unassembled WGS sequence"/>
</dbReference>
<dbReference type="STRING" id="910964.GEAM_0145"/>
<dbReference type="NCBIfam" id="NF006768">
    <property type="entry name" value="PRK09290.1-1"/>
    <property type="match status" value="1"/>
</dbReference>
<feature type="binding site" evidence="3">
    <location>
        <position position="91"/>
    </location>
    <ligand>
        <name>Zn(2+)</name>
        <dbReference type="ChEBI" id="CHEBI:29105"/>
        <label>1</label>
    </ligand>
</feature>
<dbReference type="GO" id="GO:0030145">
    <property type="term" value="F:manganese ion binding"/>
    <property type="evidence" value="ECO:0007669"/>
    <property type="project" value="InterPro"/>
</dbReference>
<evidence type="ECO:0000256" key="2">
    <source>
        <dbReference type="ARBA" id="ARBA00022801"/>
    </source>
</evidence>
<dbReference type="Pfam" id="PF01546">
    <property type="entry name" value="Peptidase_M20"/>
    <property type="match status" value="1"/>
</dbReference>
<comment type="cofactor">
    <cofactor evidence="3">
        <name>Zn(2+)</name>
        <dbReference type="ChEBI" id="CHEBI:29105"/>
    </cofactor>
    <text evidence="3">Binds 2 Zn(2+) ions per subunit.</text>
</comment>
<dbReference type="SUPFAM" id="SSF55031">
    <property type="entry name" value="Bacterial exopeptidase dimerisation domain"/>
    <property type="match status" value="1"/>
</dbReference>
<feature type="binding site" evidence="4">
    <location>
        <position position="287"/>
    </location>
    <ligand>
        <name>allantoate</name>
        <dbReference type="ChEBI" id="CHEBI:17536"/>
    </ligand>
</feature>
<evidence type="ECO:0000256" key="1">
    <source>
        <dbReference type="ARBA" id="ARBA00006153"/>
    </source>
</evidence>
<dbReference type="NCBIfam" id="TIGR01879">
    <property type="entry name" value="hydantase"/>
    <property type="match status" value="1"/>
</dbReference>
<comment type="similarity">
    <text evidence="1">Belongs to the peptidase M20 family.</text>
</comment>
<organism evidence="5 6">
    <name type="scientific">Ewingella americana (strain ATCC 33852 / DSM 4580 / CCUG 14506 / JCM 5911 / LMG 7869 / NCTC 12157 / CDC 1468-78)</name>
    <dbReference type="NCBI Taxonomy" id="910964"/>
    <lineage>
        <taxon>Bacteria</taxon>
        <taxon>Pseudomonadati</taxon>
        <taxon>Pseudomonadota</taxon>
        <taxon>Gammaproteobacteria</taxon>
        <taxon>Enterobacterales</taxon>
        <taxon>Yersiniaceae</taxon>
        <taxon>Ewingella</taxon>
    </lineage>
</organism>
<dbReference type="InterPro" id="IPR010158">
    <property type="entry name" value="Amidase_Cbmase"/>
</dbReference>
<feature type="binding site" evidence="3">
    <location>
        <position position="189"/>
    </location>
    <ligand>
        <name>Zn(2+)</name>
        <dbReference type="ChEBI" id="CHEBI:29105"/>
        <label>1</label>
    </ligand>
</feature>
<dbReference type="NCBIfam" id="TIGR03176">
    <property type="entry name" value="AllC"/>
    <property type="match status" value="1"/>
</dbReference>
<keyword evidence="3" id="KW-0479">Metal-binding</keyword>
<dbReference type="PANTHER" id="PTHR32494">
    <property type="entry name" value="ALLANTOATE DEIMINASE-RELATED"/>
    <property type="match status" value="1"/>
</dbReference>
<dbReference type="EC" id="3.-.-.-" evidence="5"/>
<dbReference type="InterPro" id="IPR002933">
    <property type="entry name" value="Peptidase_M20"/>
</dbReference>
<evidence type="ECO:0000256" key="4">
    <source>
        <dbReference type="PIRSR" id="PIRSR001235-2"/>
    </source>
</evidence>
<evidence type="ECO:0000256" key="3">
    <source>
        <dbReference type="PIRSR" id="PIRSR001235-1"/>
    </source>
</evidence>